<gene>
    <name evidence="2" type="ORF">PCOR1329_LOCUS22255</name>
</gene>
<protein>
    <submittedName>
        <fullName evidence="2">Uncharacterized protein</fullName>
    </submittedName>
</protein>
<organism evidence="2 3">
    <name type="scientific">Prorocentrum cordatum</name>
    <dbReference type="NCBI Taxonomy" id="2364126"/>
    <lineage>
        <taxon>Eukaryota</taxon>
        <taxon>Sar</taxon>
        <taxon>Alveolata</taxon>
        <taxon>Dinophyceae</taxon>
        <taxon>Prorocentrales</taxon>
        <taxon>Prorocentraceae</taxon>
        <taxon>Prorocentrum</taxon>
    </lineage>
</organism>
<evidence type="ECO:0000256" key="1">
    <source>
        <dbReference type="SAM" id="MobiDB-lite"/>
    </source>
</evidence>
<dbReference type="Proteomes" id="UP001189429">
    <property type="component" value="Unassembled WGS sequence"/>
</dbReference>
<feature type="compositionally biased region" description="Low complexity" evidence="1">
    <location>
        <begin position="106"/>
        <end position="118"/>
    </location>
</feature>
<dbReference type="EMBL" id="CAUYUJ010007420">
    <property type="protein sequence ID" value="CAK0820675.1"/>
    <property type="molecule type" value="Genomic_DNA"/>
</dbReference>
<sequence length="118" mass="12724">GEEGHRINSQTRAAYSFLRGAFQQLRAWAIAPADVARRLAKVESTDVETSEEGKEEDEGGRRALRAEGGQLYISMGPASASRRNRRGAPRSPRRPPRRPAGPPGAAPSARPGPGRSPR</sequence>
<reference evidence="2" key="1">
    <citation type="submission" date="2023-10" db="EMBL/GenBank/DDBJ databases">
        <authorList>
            <person name="Chen Y."/>
            <person name="Shah S."/>
            <person name="Dougan E. K."/>
            <person name="Thang M."/>
            <person name="Chan C."/>
        </authorList>
    </citation>
    <scope>NUCLEOTIDE SEQUENCE [LARGE SCALE GENOMIC DNA]</scope>
</reference>
<name>A0ABN9RNA5_9DINO</name>
<feature type="region of interest" description="Disordered" evidence="1">
    <location>
        <begin position="42"/>
        <end position="118"/>
    </location>
</feature>
<comment type="caution">
    <text evidence="2">The sequence shown here is derived from an EMBL/GenBank/DDBJ whole genome shotgun (WGS) entry which is preliminary data.</text>
</comment>
<keyword evidence="3" id="KW-1185">Reference proteome</keyword>
<evidence type="ECO:0000313" key="3">
    <source>
        <dbReference type="Proteomes" id="UP001189429"/>
    </source>
</evidence>
<feature type="non-terminal residue" evidence="2">
    <location>
        <position position="1"/>
    </location>
</feature>
<feature type="compositionally biased region" description="Acidic residues" evidence="1">
    <location>
        <begin position="45"/>
        <end position="58"/>
    </location>
</feature>
<evidence type="ECO:0000313" key="2">
    <source>
        <dbReference type="EMBL" id="CAK0820675.1"/>
    </source>
</evidence>
<feature type="compositionally biased region" description="Basic residues" evidence="1">
    <location>
        <begin position="82"/>
        <end position="97"/>
    </location>
</feature>
<accession>A0ABN9RNA5</accession>
<proteinExistence type="predicted"/>